<keyword evidence="2" id="KW-1185">Reference proteome</keyword>
<dbReference type="GO" id="GO:0016787">
    <property type="term" value="F:hydrolase activity"/>
    <property type="evidence" value="ECO:0007669"/>
    <property type="project" value="UniProtKB-KW"/>
</dbReference>
<protein>
    <submittedName>
        <fullName evidence="1">HAD family hydrolase</fullName>
    </submittedName>
</protein>
<evidence type="ECO:0000313" key="1">
    <source>
        <dbReference type="EMBL" id="MCC0175989.1"/>
    </source>
</evidence>
<accession>A0A964BMX9</accession>
<dbReference type="PANTHER" id="PTHR42896:SF2">
    <property type="entry name" value="CBBY-LIKE PROTEIN"/>
    <property type="match status" value="1"/>
</dbReference>
<dbReference type="SFLD" id="SFLDF00035">
    <property type="entry name" value="phosphoglycolate_phosphatase"/>
    <property type="match status" value="1"/>
</dbReference>
<dbReference type="InterPro" id="IPR036412">
    <property type="entry name" value="HAD-like_sf"/>
</dbReference>
<dbReference type="InterPro" id="IPR023214">
    <property type="entry name" value="HAD_sf"/>
</dbReference>
<dbReference type="Gene3D" id="1.10.150.240">
    <property type="entry name" value="Putative phosphatase, domain 2"/>
    <property type="match status" value="1"/>
</dbReference>
<gene>
    <name evidence="1" type="ORF">I4641_03210</name>
</gene>
<dbReference type="CDD" id="cd07528">
    <property type="entry name" value="HAD_CbbY-like"/>
    <property type="match status" value="1"/>
</dbReference>
<evidence type="ECO:0000313" key="2">
    <source>
        <dbReference type="Proteomes" id="UP000729733"/>
    </source>
</evidence>
<reference evidence="1" key="1">
    <citation type="journal article" date="2021" name="Antonie Van Leeuwenhoek">
        <title>Draft genome and description of Waterburya agarophytonicola gen. nov. sp. nov. (Pleurocapsales, Cyanobacteria): a seaweed symbiont.</title>
        <authorList>
            <person name="Bonthond G."/>
            <person name="Shalygin S."/>
            <person name="Bayer T."/>
            <person name="Weinberger F."/>
        </authorList>
    </citation>
    <scope>NUCLEOTIDE SEQUENCE</scope>
    <source>
        <strain evidence="1">KI4</strain>
    </source>
</reference>
<dbReference type="Pfam" id="PF00702">
    <property type="entry name" value="Hydrolase"/>
    <property type="match status" value="1"/>
</dbReference>
<comment type="caution">
    <text evidence="1">The sequence shown here is derived from an EMBL/GenBank/DDBJ whole genome shotgun (WGS) entry which is preliminary data.</text>
</comment>
<dbReference type="SUPFAM" id="SSF56784">
    <property type="entry name" value="HAD-like"/>
    <property type="match status" value="1"/>
</dbReference>
<dbReference type="Proteomes" id="UP000729733">
    <property type="component" value="Unassembled WGS sequence"/>
</dbReference>
<dbReference type="PRINTS" id="PR00413">
    <property type="entry name" value="HADHALOGNASE"/>
</dbReference>
<dbReference type="Gene3D" id="3.40.50.1000">
    <property type="entry name" value="HAD superfamily/HAD-like"/>
    <property type="match status" value="1"/>
</dbReference>
<dbReference type="InterPro" id="IPR023198">
    <property type="entry name" value="PGP-like_dom2"/>
</dbReference>
<proteinExistence type="predicted"/>
<dbReference type="AlphaFoldDB" id="A0A964BMX9"/>
<dbReference type="PANTHER" id="PTHR42896">
    <property type="entry name" value="XYLULOSE-1,5-BISPHOSPHATE (XUBP) PHOSPHATASE"/>
    <property type="match status" value="1"/>
</dbReference>
<dbReference type="EMBL" id="JADWDC010000005">
    <property type="protein sequence ID" value="MCC0175989.1"/>
    <property type="molecule type" value="Genomic_DNA"/>
</dbReference>
<dbReference type="SFLD" id="SFLDS00003">
    <property type="entry name" value="Haloacid_Dehalogenase"/>
    <property type="match status" value="1"/>
</dbReference>
<name>A0A964BMX9_9CYAN</name>
<keyword evidence="1" id="KW-0378">Hydrolase</keyword>
<dbReference type="InterPro" id="IPR006439">
    <property type="entry name" value="HAD-SF_hydro_IA"/>
</dbReference>
<dbReference type="RefSeq" id="WP_229639024.1">
    <property type="nucleotide sequence ID" value="NZ_JADWDC010000005.1"/>
</dbReference>
<organism evidence="1 2">
    <name type="scientific">Waterburya agarophytonicola KI4</name>
    <dbReference type="NCBI Taxonomy" id="2874699"/>
    <lineage>
        <taxon>Bacteria</taxon>
        <taxon>Bacillati</taxon>
        <taxon>Cyanobacteriota</taxon>
        <taxon>Cyanophyceae</taxon>
        <taxon>Pleurocapsales</taxon>
        <taxon>Hyellaceae</taxon>
        <taxon>Waterburya</taxon>
        <taxon>Waterburya agarophytonicola</taxon>
    </lineage>
</organism>
<dbReference type="SFLD" id="SFLDG01135">
    <property type="entry name" value="C1.5.6:_HAD__Beta-PGM__Phospha"/>
    <property type="match status" value="1"/>
</dbReference>
<dbReference type="InterPro" id="IPR044999">
    <property type="entry name" value="CbbY-like"/>
</dbReference>
<dbReference type="SFLD" id="SFLDG01129">
    <property type="entry name" value="C1.5:_HAD__Beta-PGM__Phosphata"/>
    <property type="match status" value="1"/>
</dbReference>
<sequence>MNQLQGLIFDVDGTLANTERDGHRVAFNTAFEEAELDWNWSVELYGELLKVAGGKERVKYFLRQYKPGFVDPQDINQFAAYIHQLKTKYYLELLHNGAITMRRGTIRLIEEARQANIILAIATTTSLPNVIALLEKYLDLDWFEVIAAGDIVAAKKPAPDIYKYVLNKIKILPQNFLVFEDSDNGLIAAKKAGLKTIVTVNNYTKQQDFSQADLVVRDLGEIDQPCQVIQGDFTADYVNISNLKTFFES</sequence>
<dbReference type="NCBIfam" id="TIGR01509">
    <property type="entry name" value="HAD-SF-IA-v3"/>
    <property type="match status" value="1"/>
</dbReference>